<keyword evidence="2" id="KW-0853">WD repeat</keyword>
<dbReference type="InterPro" id="IPR036322">
    <property type="entry name" value="WD40_repeat_dom_sf"/>
</dbReference>
<feature type="region of interest" description="Disordered" evidence="5">
    <location>
        <begin position="44"/>
        <end position="75"/>
    </location>
</feature>
<keyword evidence="7" id="KW-1185">Reference proteome</keyword>
<dbReference type="SMART" id="SM00320">
    <property type="entry name" value="WD40"/>
    <property type="match status" value="4"/>
</dbReference>
<sequence>SIPKKTCRTLLLNSFPRSSSISTQTSYLLAPLSVVNGLPSPKMPSSGTISVESTRRVTQPQQVIAPPPTADNRSRLRNANSFTTAAHDTELRQWFSQIDWRLEYRWRAMGKIPVRPVMHNTSRMTFSVHSVAYDEESELVVTVDDDGFLKYWRPNHDDDGQGSLGRGRYALSQRVFMDEEGVASISGWGATNGNRSTSFCNNLGMCIDTGAVYSSVGNWLQKRDLETGRVIAQFPVIPDAQSLNFVASILPWSPHSTNLVVTGSFKHLVDLWDFRVPTAPSRPIIRWHQESTVLCLEQSDASPMTLLCGGRFNSVNLYDLRHNRFQRAIYSGSHIFSLTNFNGGTIVAGGHAKGRGVVEVLDVRTESLVSRARGSHTAVVFGVSANRPRYSRLTTCSGDGTVLLWDETGRKSLRYLMESDKPVTGVRMGETRLAVAYVDGVCVLDLGVECGRWDELRQELEEDRDEVVDDDQGREMASVLRGFDMQREWSRVFGGFGMF</sequence>
<feature type="non-terminal residue" evidence="6">
    <location>
        <position position="1"/>
    </location>
</feature>
<evidence type="ECO:0000256" key="4">
    <source>
        <dbReference type="ARBA" id="ARBA00023242"/>
    </source>
</evidence>
<name>A0A432ZZ00_9FUNG</name>
<protein>
    <submittedName>
        <fullName evidence="6">WD40-repeat-containing domain protein</fullName>
    </submittedName>
</protein>
<evidence type="ECO:0000313" key="6">
    <source>
        <dbReference type="EMBL" id="RUO95555.1"/>
    </source>
</evidence>
<keyword evidence="3" id="KW-0677">Repeat</keyword>
<evidence type="ECO:0000313" key="7">
    <source>
        <dbReference type="Proteomes" id="UP000268093"/>
    </source>
</evidence>
<dbReference type="PANTHER" id="PTHR22652:SF0">
    <property type="entry name" value="NUCLEOPORIN NUP43"/>
    <property type="match status" value="1"/>
</dbReference>
<dbReference type="InterPro" id="IPR015943">
    <property type="entry name" value="WD40/YVTN_repeat-like_dom_sf"/>
</dbReference>
<dbReference type="AlphaFoldDB" id="A0A432ZZ00"/>
<dbReference type="InterPro" id="IPR001680">
    <property type="entry name" value="WD40_rpt"/>
</dbReference>
<proteinExistence type="predicted"/>
<comment type="caution">
    <text evidence="6">The sequence shown here is derived from an EMBL/GenBank/DDBJ whole genome shotgun (WGS) entry which is preliminary data.</text>
</comment>
<dbReference type="OrthoDB" id="364224at2759"/>
<gene>
    <name evidence="6" type="ORF">BC936DRAFT_143766</name>
</gene>
<comment type="subcellular location">
    <subcellularLocation>
        <location evidence="1">Nucleus</location>
    </subcellularLocation>
</comment>
<organism evidence="6 7">
    <name type="scientific">Jimgerdemannia flammicorona</name>
    <dbReference type="NCBI Taxonomy" id="994334"/>
    <lineage>
        <taxon>Eukaryota</taxon>
        <taxon>Fungi</taxon>
        <taxon>Fungi incertae sedis</taxon>
        <taxon>Mucoromycota</taxon>
        <taxon>Mucoromycotina</taxon>
        <taxon>Endogonomycetes</taxon>
        <taxon>Endogonales</taxon>
        <taxon>Endogonaceae</taxon>
        <taxon>Jimgerdemannia</taxon>
    </lineage>
</organism>
<dbReference type="SUPFAM" id="SSF50978">
    <property type="entry name" value="WD40 repeat-like"/>
    <property type="match status" value="1"/>
</dbReference>
<feature type="compositionally biased region" description="Polar residues" evidence="5">
    <location>
        <begin position="44"/>
        <end position="62"/>
    </location>
</feature>
<dbReference type="Gene3D" id="2.130.10.10">
    <property type="entry name" value="YVTN repeat-like/Quinoprotein amine dehydrogenase"/>
    <property type="match status" value="2"/>
</dbReference>
<evidence type="ECO:0000256" key="1">
    <source>
        <dbReference type="ARBA" id="ARBA00004123"/>
    </source>
</evidence>
<accession>A0A432ZZ00</accession>
<evidence type="ECO:0000256" key="5">
    <source>
        <dbReference type="SAM" id="MobiDB-lite"/>
    </source>
</evidence>
<reference evidence="6 7" key="1">
    <citation type="journal article" date="2018" name="New Phytol.">
        <title>Phylogenomics of Endogonaceae and evolution of mycorrhizas within Mucoromycota.</title>
        <authorList>
            <person name="Chang Y."/>
            <person name="Desiro A."/>
            <person name="Na H."/>
            <person name="Sandor L."/>
            <person name="Lipzen A."/>
            <person name="Clum A."/>
            <person name="Barry K."/>
            <person name="Grigoriev I.V."/>
            <person name="Martin F.M."/>
            <person name="Stajich J.E."/>
            <person name="Smith M.E."/>
            <person name="Bonito G."/>
            <person name="Spatafora J.W."/>
        </authorList>
    </citation>
    <scope>NUCLEOTIDE SEQUENCE [LARGE SCALE GENOMIC DNA]</scope>
    <source>
        <strain evidence="6 7">GMNB39</strain>
    </source>
</reference>
<dbReference type="GO" id="GO:0031080">
    <property type="term" value="C:nuclear pore outer ring"/>
    <property type="evidence" value="ECO:0007669"/>
    <property type="project" value="TreeGrafter"/>
</dbReference>
<evidence type="ECO:0000256" key="2">
    <source>
        <dbReference type="ARBA" id="ARBA00022574"/>
    </source>
</evidence>
<dbReference type="Pfam" id="PF00400">
    <property type="entry name" value="WD40"/>
    <property type="match status" value="1"/>
</dbReference>
<evidence type="ECO:0000256" key="3">
    <source>
        <dbReference type="ARBA" id="ARBA00022737"/>
    </source>
</evidence>
<keyword evidence="4" id="KW-0539">Nucleus</keyword>
<dbReference type="EMBL" id="RBNI01028455">
    <property type="protein sequence ID" value="RUO95555.1"/>
    <property type="molecule type" value="Genomic_DNA"/>
</dbReference>
<dbReference type="PANTHER" id="PTHR22652">
    <property type="entry name" value="NUCLEOPORIN NUP43"/>
    <property type="match status" value="1"/>
</dbReference>
<dbReference type="Proteomes" id="UP000268093">
    <property type="component" value="Unassembled WGS sequence"/>
</dbReference>